<sequence>MSSSREVVIVKVDGDILTHKKTEVQVNHDGIKDLVAVISEVYKRKNSPAMVIVHGIGEFARRSSLLDAAGQATSATATRAKSQIHSGIAILNASVVKALCAAGVPAFNLTTFLESNDSLSGKVKSLLSLQSVPVISSDVTLSPGNTIHINGSDMIVSSLARALPCTRVVFLTDADGVFGMSPADDSFLIRRMNQKDTVARPNDSPGMVSKLTAAQAIAGAGIDVFMTNCHSMQNSVHACTGTITDDWIGTHISNDEA</sequence>
<dbReference type="AlphaFoldDB" id="A0A0G4ILJ0"/>
<dbReference type="PANTHER" id="PTHR43654">
    <property type="entry name" value="GLUTAMATE 5-KINASE"/>
    <property type="match status" value="1"/>
</dbReference>
<reference evidence="6 8" key="1">
    <citation type="submission" date="2015-02" db="EMBL/GenBank/DDBJ databases">
        <authorList>
            <person name="Chooi Y.-H."/>
        </authorList>
    </citation>
    <scope>NUCLEOTIDE SEQUENCE [LARGE SCALE GENOMIC DNA]</scope>
    <source>
        <strain evidence="6">E3</strain>
    </source>
</reference>
<dbReference type="InterPro" id="IPR001048">
    <property type="entry name" value="Asp/Glu/Uridylate_kinase"/>
</dbReference>
<evidence type="ECO:0000259" key="5">
    <source>
        <dbReference type="Pfam" id="PF00696"/>
    </source>
</evidence>
<proteinExistence type="predicted"/>
<dbReference type="InterPro" id="IPR001057">
    <property type="entry name" value="Glu/AcGlu_kinase"/>
</dbReference>
<dbReference type="GO" id="GO:0004349">
    <property type="term" value="F:glutamate 5-kinase activity"/>
    <property type="evidence" value="ECO:0007669"/>
    <property type="project" value="TreeGrafter"/>
</dbReference>
<dbReference type="InterPro" id="IPR036393">
    <property type="entry name" value="AceGlu_kinase-like_sf"/>
</dbReference>
<keyword evidence="7" id="KW-0496">Mitochondrion</keyword>
<organism evidence="6 8">
    <name type="scientific">Plasmodiophora brassicae</name>
    <name type="common">Clubroot disease agent</name>
    <dbReference type="NCBI Taxonomy" id="37360"/>
    <lineage>
        <taxon>Eukaryota</taxon>
        <taxon>Sar</taxon>
        <taxon>Rhizaria</taxon>
        <taxon>Endomyxa</taxon>
        <taxon>Phytomyxea</taxon>
        <taxon>Plasmodiophorida</taxon>
        <taxon>Plasmodiophoridae</taxon>
        <taxon>Plasmodiophora</taxon>
    </lineage>
</organism>
<dbReference type="GO" id="GO:0005524">
    <property type="term" value="F:ATP binding"/>
    <property type="evidence" value="ECO:0007669"/>
    <property type="project" value="UniProtKB-KW"/>
</dbReference>
<feature type="domain" description="Aspartate/glutamate/uridylate kinase" evidence="5">
    <location>
        <begin position="7"/>
        <end position="228"/>
    </location>
</feature>
<dbReference type="EMBL" id="OVEO01000001">
    <property type="protein sequence ID" value="SPQ93382.1"/>
    <property type="molecule type" value="Genomic_DNA"/>
</dbReference>
<evidence type="ECO:0000313" key="9">
    <source>
        <dbReference type="Proteomes" id="UP000290189"/>
    </source>
</evidence>
<dbReference type="Gene3D" id="3.40.1160.10">
    <property type="entry name" value="Acetylglutamate kinase-like"/>
    <property type="match status" value="1"/>
</dbReference>
<geneLocation type="mitochondrion" evidence="7"/>
<name>A0A0G4ILJ0_PLABS</name>
<evidence type="ECO:0000313" key="8">
    <source>
        <dbReference type="Proteomes" id="UP000039324"/>
    </source>
</evidence>
<dbReference type="Pfam" id="PF00696">
    <property type="entry name" value="AA_kinase"/>
    <property type="match status" value="1"/>
</dbReference>
<accession>A0A0G4ILJ0</accession>
<keyword evidence="3" id="KW-0418">Kinase</keyword>
<keyword evidence="2" id="KW-0547">Nucleotide-binding</keyword>
<evidence type="ECO:0000313" key="6">
    <source>
        <dbReference type="EMBL" id="CEO96071.1"/>
    </source>
</evidence>
<keyword evidence="1" id="KW-0808">Transferase</keyword>
<dbReference type="Proteomes" id="UP000039324">
    <property type="component" value="Unassembled WGS sequence"/>
</dbReference>
<keyword evidence="4" id="KW-0067">ATP-binding</keyword>
<dbReference type="EMBL" id="CDSF01000046">
    <property type="protein sequence ID" value="CEO96071.1"/>
    <property type="molecule type" value="Genomic_DNA"/>
</dbReference>
<dbReference type="PANTHER" id="PTHR43654:SF1">
    <property type="entry name" value="ISOPENTENYL PHOSPHATE KINASE"/>
    <property type="match status" value="1"/>
</dbReference>
<dbReference type="SUPFAM" id="SSF53633">
    <property type="entry name" value="Carbamate kinase-like"/>
    <property type="match status" value="1"/>
</dbReference>
<dbReference type="PRINTS" id="PR00474">
    <property type="entry name" value="GLU5KINASE"/>
</dbReference>
<dbReference type="GO" id="GO:0005829">
    <property type="term" value="C:cytosol"/>
    <property type="evidence" value="ECO:0007669"/>
    <property type="project" value="TreeGrafter"/>
</dbReference>
<reference evidence="7 9" key="2">
    <citation type="submission" date="2018-03" db="EMBL/GenBank/DDBJ databases">
        <authorList>
            <person name="Fogelqvist J."/>
        </authorList>
    </citation>
    <scope>NUCLEOTIDE SEQUENCE [LARGE SCALE GENOMIC DNA]</scope>
</reference>
<evidence type="ECO:0000256" key="2">
    <source>
        <dbReference type="ARBA" id="ARBA00022741"/>
    </source>
</evidence>
<evidence type="ECO:0000256" key="3">
    <source>
        <dbReference type="ARBA" id="ARBA00022777"/>
    </source>
</evidence>
<protein>
    <recommendedName>
        <fullName evidence="5">Aspartate/glutamate/uridylate kinase domain-containing protein</fullName>
    </recommendedName>
</protein>
<dbReference type="OrthoDB" id="1934954at2759"/>
<keyword evidence="8" id="KW-1185">Reference proteome</keyword>
<evidence type="ECO:0000313" key="7">
    <source>
        <dbReference type="EMBL" id="SPQ93382.1"/>
    </source>
</evidence>
<gene>
    <name evidence="6" type="ORF">PBRA_004761</name>
    <name evidence="7" type="ORF">PLBR_LOCUS597</name>
</gene>
<dbReference type="Proteomes" id="UP000290189">
    <property type="component" value="Unassembled WGS sequence"/>
</dbReference>
<evidence type="ECO:0000256" key="4">
    <source>
        <dbReference type="ARBA" id="ARBA00022840"/>
    </source>
</evidence>
<evidence type="ECO:0000256" key="1">
    <source>
        <dbReference type="ARBA" id="ARBA00022679"/>
    </source>
</evidence>
<dbReference type="STRING" id="37360.A0A0G4ILJ0"/>